<dbReference type="Pfam" id="PF17913">
    <property type="entry name" value="FHA_2"/>
    <property type="match status" value="1"/>
</dbReference>
<dbReference type="PANTHER" id="PTHR12083">
    <property type="entry name" value="BIFUNCTIONAL POLYNUCLEOTIDE PHOSPHATASE/KINASE"/>
    <property type="match status" value="1"/>
</dbReference>
<evidence type="ECO:0000256" key="1">
    <source>
        <dbReference type="ARBA" id="ARBA00004123"/>
    </source>
</evidence>
<dbReference type="GO" id="GO:0006281">
    <property type="term" value="P:DNA repair"/>
    <property type="evidence" value="ECO:0007669"/>
    <property type="project" value="UniProtKB-KW"/>
</dbReference>
<dbReference type="Pfam" id="PF13671">
    <property type="entry name" value="AAA_33"/>
    <property type="match status" value="1"/>
</dbReference>
<dbReference type="GO" id="GO:0003690">
    <property type="term" value="F:double-stranded DNA binding"/>
    <property type="evidence" value="ECO:0007669"/>
    <property type="project" value="TreeGrafter"/>
</dbReference>
<keyword evidence="4" id="KW-0234">DNA repair</keyword>
<dbReference type="Proteomes" id="UP001445076">
    <property type="component" value="Unassembled WGS sequence"/>
</dbReference>
<dbReference type="Gene3D" id="3.40.50.300">
    <property type="entry name" value="P-loop containing nucleotide triphosphate hydrolases"/>
    <property type="match status" value="1"/>
</dbReference>
<dbReference type="InterPro" id="IPR006551">
    <property type="entry name" value="Polynucleotide_phosphatase"/>
</dbReference>
<dbReference type="SUPFAM" id="SSF52540">
    <property type="entry name" value="P-loop containing nucleoside triphosphate hydrolases"/>
    <property type="match status" value="1"/>
</dbReference>
<dbReference type="SUPFAM" id="SSF56784">
    <property type="entry name" value="HAD-like"/>
    <property type="match status" value="1"/>
</dbReference>
<dbReference type="InterPro" id="IPR013954">
    <property type="entry name" value="PNK3P"/>
</dbReference>
<dbReference type="Gene3D" id="2.60.200.20">
    <property type="match status" value="1"/>
</dbReference>
<comment type="subcellular location">
    <subcellularLocation>
        <location evidence="1">Nucleus</location>
    </subcellularLocation>
</comment>
<dbReference type="NCBIfam" id="TIGR01663">
    <property type="entry name" value="PNK-3'Pase"/>
    <property type="match status" value="1"/>
</dbReference>
<dbReference type="FunFam" id="3.40.50.1000:FF:000078">
    <property type="entry name" value="Bifunctional polynucleotide phosphatase/kinase"/>
    <property type="match status" value="1"/>
</dbReference>
<proteinExistence type="predicted"/>
<organism evidence="7 8">
    <name type="scientific">Cherax quadricarinatus</name>
    <name type="common">Australian red claw crayfish</name>
    <dbReference type="NCBI Taxonomy" id="27406"/>
    <lineage>
        <taxon>Eukaryota</taxon>
        <taxon>Metazoa</taxon>
        <taxon>Ecdysozoa</taxon>
        <taxon>Arthropoda</taxon>
        <taxon>Crustacea</taxon>
        <taxon>Multicrustacea</taxon>
        <taxon>Malacostraca</taxon>
        <taxon>Eumalacostraca</taxon>
        <taxon>Eucarida</taxon>
        <taxon>Decapoda</taxon>
        <taxon>Pleocyemata</taxon>
        <taxon>Astacidea</taxon>
        <taxon>Parastacoidea</taxon>
        <taxon>Parastacidae</taxon>
        <taxon>Cherax</taxon>
    </lineage>
</organism>
<dbReference type="EMBL" id="JARKIK010000041">
    <property type="protein sequence ID" value="KAK8737669.1"/>
    <property type="molecule type" value="Genomic_DNA"/>
</dbReference>
<dbReference type="InterPro" id="IPR006549">
    <property type="entry name" value="HAD-SF_hydro_IIIA"/>
</dbReference>
<dbReference type="Pfam" id="PF08645">
    <property type="entry name" value="PNK3P"/>
    <property type="match status" value="1"/>
</dbReference>
<dbReference type="InterPro" id="IPR036412">
    <property type="entry name" value="HAD-like_sf"/>
</dbReference>
<dbReference type="GO" id="GO:0005634">
    <property type="term" value="C:nucleus"/>
    <property type="evidence" value="ECO:0007669"/>
    <property type="project" value="UniProtKB-SubCell"/>
</dbReference>
<feature type="non-terminal residue" evidence="7">
    <location>
        <position position="1"/>
    </location>
</feature>
<evidence type="ECO:0000313" key="8">
    <source>
        <dbReference type="Proteomes" id="UP001445076"/>
    </source>
</evidence>
<evidence type="ECO:0000259" key="6">
    <source>
        <dbReference type="Pfam" id="PF17913"/>
    </source>
</evidence>
<gene>
    <name evidence="7" type="ORF">OTU49_004180</name>
</gene>
<evidence type="ECO:0000256" key="5">
    <source>
        <dbReference type="ARBA" id="ARBA00023242"/>
    </source>
</evidence>
<dbReference type="Gene3D" id="3.40.50.1000">
    <property type="entry name" value="HAD superfamily/HAD-like"/>
    <property type="match status" value="1"/>
</dbReference>
<dbReference type="GO" id="GO:0046403">
    <property type="term" value="F:polynucleotide 3'-phosphatase activity"/>
    <property type="evidence" value="ECO:0007669"/>
    <property type="project" value="InterPro"/>
</dbReference>
<keyword evidence="5" id="KW-0539">Nucleus</keyword>
<comment type="caution">
    <text evidence="7">The sequence shown here is derived from an EMBL/GenBank/DDBJ whole genome shotgun (WGS) entry which is preliminary data.</text>
</comment>
<keyword evidence="3" id="KW-0378">Hydrolase</keyword>
<dbReference type="InterPro" id="IPR023214">
    <property type="entry name" value="HAD_sf"/>
</dbReference>
<keyword evidence="2" id="KW-0227">DNA damage</keyword>
<evidence type="ECO:0000256" key="2">
    <source>
        <dbReference type="ARBA" id="ARBA00022763"/>
    </source>
</evidence>
<feature type="domain" description="PNK FHA" evidence="6">
    <location>
        <begin position="11"/>
        <end position="79"/>
    </location>
</feature>
<dbReference type="GO" id="GO:0046404">
    <property type="term" value="F:ATP-dependent polydeoxyribonucleotide 5'-hydroxyl-kinase activity"/>
    <property type="evidence" value="ECO:0007669"/>
    <property type="project" value="InterPro"/>
</dbReference>
<dbReference type="PANTHER" id="PTHR12083:SF9">
    <property type="entry name" value="BIFUNCTIONAL POLYNUCLEOTIDE PHOSPHATASE_KINASE"/>
    <property type="match status" value="1"/>
</dbReference>
<sequence>EINSKIMARNCVLKCLKELRSPIVLPHNQTCLIGRSKETRIKSKRCSKHQVEVLANYTTYTVTVRQIGPNVTGVNGKALLFGSTTNLKHKDILEVLLGEYHYQVEFDPPPDITPEKKNCTTDLETPLGEVGIEMYLRKKKNTAEENGSKAKKARTGTENEDEGWVEYDNESLLVFNKNMEGRAKIAGYDMDGTLITTQSGKVFAVNYDDWKIIYSEVPGKLKQLHEDGYKLVIFTNQAGIAAGKHTVAGVQKKISNIISKFGVPFQVFVSTGKGNYRKPALGMWNFLKNEANGGVDIDMKESMFIGDAAGRPAEGKKKKDFSFSDRLFALNMGIQFFTPEEHFLGVKTQKYNMPEFDPRAVDESVSLFDPPSTKVPKHNLEVIIFVGYPGSGKSFLSTKHFAPLGYVQANRDSLGSWQKCLSVMETSLQDGNNVVIDNTNPDVESRKRYIDVAKKMNVPVRCFVFNVSKDHCRHNNKFRELSGANHSKVSDMIYNMYKSKFEEPTLKEGFDDIVKVNFVPNFRASKEKELYRMFLLEK</sequence>
<evidence type="ECO:0000256" key="3">
    <source>
        <dbReference type="ARBA" id="ARBA00022801"/>
    </source>
</evidence>
<dbReference type="InterPro" id="IPR041388">
    <property type="entry name" value="FHA_2"/>
</dbReference>
<dbReference type="InterPro" id="IPR008984">
    <property type="entry name" value="SMAD_FHA_dom_sf"/>
</dbReference>
<accession>A0AAW0XHY6</accession>
<keyword evidence="8" id="KW-1185">Reference proteome</keyword>
<evidence type="ECO:0000313" key="7">
    <source>
        <dbReference type="EMBL" id="KAK8737669.1"/>
    </source>
</evidence>
<reference evidence="7 8" key="1">
    <citation type="journal article" date="2024" name="BMC Genomics">
        <title>Genome assembly of redclaw crayfish (Cherax quadricarinatus) provides insights into its immune adaptation and hypoxia tolerance.</title>
        <authorList>
            <person name="Liu Z."/>
            <person name="Zheng J."/>
            <person name="Li H."/>
            <person name="Fang K."/>
            <person name="Wang S."/>
            <person name="He J."/>
            <person name="Zhou D."/>
            <person name="Weng S."/>
            <person name="Chi M."/>
            <person name="Gu Z."/>
            <person name="He J."/>
            <person name="Li F."/>
            <person name="Wang M."/>
        </authorList>
    </citation>
    <scope>NUCLEOTIDE SEQUENCE [LARGE SCALE GENOMIC DNA]</scope>
    <source>
        <strain evidence="7">ZL_2023a</strain>
    </source>
</reference>
<dbReference type="AlphaFoldDB" id="A0AAW0XHY6"/>
<dbReference type="SUPFAM" id="SSF49879">
    <property type="entry name" value="SMAD/FHA domain"/>
    <property type="match status" value="1"/>
</dbReference>
<dbReference type="FunFam" id="3.40.50.300:FF:000737">
    <property type="entry name" value="Bifunctional polynucleotide phosphatase/kinase"/>
    <property type="match status" value="1"/>
</dbReference>
<dbReference type="InterPro" id="IPR027417">
    <property type="entry name" value="P-loop_NTPase"/>
</dbReference>
<dbReference type="NCBIfam" id="TIGR01664">
    <property type="entry name" value="DNA-3'-Pase"/>
    <property type="match status" value="1"/>
</dbReference>
<dbReference type="NCBIfam" id="TIGR01662">
    <property type="entry name" value="HAD-SF-IIIA"/>
    <property type="match status" value="1"/>
</dbReference>
<dbReference type="CDD" id="cd01625">
    <property type="entry name" value="HAD_PNP"/>
    <property type="match status" value="1"/>
</dbReference>
<dbReference type="InterPro" id="IPR006550">
    <property type="entry name" value="PNKP"/>
</dbReference>
<name>A0AAW0XHY6_CHEQU</name>
<evidence type="ECO:0000256" key="4">
    <source>
        <dbReference type="ARBA" id="ARBA00023204"/>
    </source>
</evidence>
<protein>
    <recommendedName>
        <fullName evidence="6">PNK FHA domain-containing protein</fullName>
    </recommendedName>
</protein>